<feature type="region of interest" description="Disordered" evidence="1">
    <location>
        <begin position="180"/>
        <end position="201"/>
    </location>
</feature>
<dbReference type="Proteomes" id="UP001465668">
    <property type="component" value="Unassembled WGS sequence"/>
</dbReference>
<evidence type="ECO:0008006" key="4">
    <source>
        <dbReference type="Google" id="ProtNLM"/>
    </source>
</evidence>
<protein>
    <recommendedName>
        <fullName evidence="4">Protein kinase domain-containing protein</fullName>
    </recommendedName>
</protein>
<feature type="compositionally biased region" description="Basic and acidic residues" evidence="1">
    <location>
        <begin position="38"/>
        <end position="58"/>
    </location>
</feature>
<reference evidence="2 3" key="1">
    <citation type="submission" date="2024-02" db="EMBL/GenBank/DDBJ databases">
        <title>First draft genome assembly of two strains of Seiridium cardinale.</title>
        <authorList>
            <person name="Emiliani G."/>
            <person name="Scali E."/>
        </authorList>
    </citation>
    <scope>NUCLEOTIDE SEQUENCE [LARGE SCALE GENOMIC DNA]</scope>
    <source>
        <strain evidence="2 3">BM-138-000479</strain>
    </source>
</reference>
<dbReference type="EMBL" id="JARVKM010000004">
    <property type="protein sequence ID" value="KAK9781044.1"/>
    <property type="molecule type" value="Genomic_DNA"/>
</dbReference>
<evidence type="ECO:0000256" key="1">
    <source>
        <dbReference type="SAM" id="MobiDB-lite"/>
    </source>
</evidence>
<gene>
    <name evidence="2" type="ORF">SCAR479_04865</name>
</gene>
<organism evidence="2 3">
    <name type="scientific">Seiridium cardinale</name>
    <dbReference type="NCBI Taxonomy" id="138064"/>
    <lineage>
        <taxon>Eukaryota</taxon>
        <taxon>Fungi</taxon>
        <taxon>Dikarya</taxon>
        <taxon>Ascomycota</taxon>
        <taxon>Pezizomycotina</taxon>
        <taxon>Sordariomycetes</taxon>
        <taxon>Xylariomycetidae</taxon>
        <taxon>Amphisphaeriales</taxon>
        <taxon>Sporocadaceae</taxon>
        <taxon>Seiridium</taxon>
    </lineage>
</organism>
<evidence type="ECO:0000313" key="3">
    <source>
        <dbReference type="Proteomes" id="UP001465668"/>
    </source>
</evidence>
<proteinExistence type="predicted"/>
<name>A0ABR2Y518_9PEZI</name>
<keyword evidence="3" id="KW-1185">Reference proteome</keyword>
<feature type="region of interest" description="Disordered" evidence="1">
    <location>
        <begin position="20"/>
        <end position="75"/>
    </location>
</feature>
<accession>A0ABR2Y518</accession>
<comment type="caution">
    <text evidence="2">The sequence shown here is derived from an EMBL/GenBank/DDBJ whole genome shotgun (WGS) entry which is preliminary data.</text>
</comment>
<sequence>MNKAVSSCRLLGVSRSNTKGGTVQVWPVSTPESLAPHARREQVSHSKYKDPDHGESLSKRSPKATTTSSVRKKTPMQPCKATLDWFALFSDLAKATSSSFDNPQPHFLREDILQFWKPLFNVAAALKEVHGLRYRNEYGQDEDFDGWHADIKLDNILRVQDLFKLADFEFVKSKRKARGLTPKNVPEEPMQVGTETHGQNVIPGPYGLTSDCTL</sequence>
<evidence type="ECO:0000313" key="2">
    <source>
        <dbReference type="EMBL" id="KAK9781044.1"/>
    </source>
</evidence>